<feature type="compositionally biased region" description="Basic and acidic residues" evidence="1">
    <location>
        <begin position="53"/>
        <end position="68"/>
    </location>
</feature>
<feature type="region of interest" description="Disordered" evidence="1">
    <location>
        <begin position="45"/>
        <end position="68"/>
    </location>
</feature>
<evidence type="ECO:0000313" key="3">
    <source>
        <dbReference type="Proteomes" id="UP001331515"/>
    </source>
</evidence>
<reference evidence="2 3" key="1">
    <citation type="journal article" date="2023" name="Mol. Biol. Evol.">
        <title>Genomics of Secondarily Temperate Adaptation in the Only Non-Antarctic Icefish.</title>
        <authorList>
            <person name="Rivera-Colon A.G."/>
            <person name="Rayamajhi N."/>
            <person name="Minhas B.F."/>
            <person name="Madrigal G."/>
            <person name="Bilyk K.T."/>
            <person name="Yoon V."/>
            <person name="Hune M."/>
            <person name="Gregory S."/>
            <person name="Cheng C.H.C."/>
            <person name="Catchen J.M."/>
        </authorList>
    </citation>
    <scope>NUCLEOTIDE SEQUENCE [LARGE SCALE GENOMIC DNA]</scope>
    <source>
        <tissue evidence="2">White muscle</tissue>
    </source>
</reference>
<dbReference type="EMBL" id="JAURVH010001514">
    <property type="protein sequence ID" value="KAK5933718.1"/>
    <property type="molecule type" value="Genomic_DNA"/>
</dbReference>
<dbReference type="Proteomes" id="UP001331515">
    <property type="component" value="Unassembled WGS sequence"/>
</dbReference>
<gene>
    <name evidence="2" type="ORF">CgunFtcFv8_014178</name>
</gene>
<sequence length="68" mass="7403">MQESSLVPPIFLITSDQHAGVFSLHWLGGQTSHMSPVMPRHLINHPKQLFGDPSERKGGTEERGGIAG</sequence>
<evidence type="ECO:0000313" key="2">
    <source>
        <dbReference type="EMBL" id="KAK5933718.1"/>
    </source>
</evidence>
<comment type="caution">
    <text evidence="2">The sequence shown here is derived from an EMBL/GenBank/DDBJ whole genome shotgun (WGS) entry which is preliminary data.</text>
</comment>
<dbReference type="AlphaFoldDB" id="A0AAN8EG18"/>
<name>A0AAN8EG18_CHAGU</name>
<proteinExistence type="predicted"/>
<accession>A0AAN8EG18</accession>
<protein>
    <submittedName>
        <fullName evidence="2">Uncharacterized protein</fullName>
    </submittedName>
</protein>
<keyword evidence="3" id="KW-1185">Reference proteome</keyword>
<evidence type="ECO:0000256" key="1">
    <source>
        <dbReference type="SAM" id="MobiDB-lite"/>
    </source>
</evidence>
<organism evidence="2 3">
    <name type="scientific">Champsocephalus gunnari</name>
    <name type="common">Mackerel icefish</name>
    <dbReference type="NCBI Taxonomy" id="52237"/>
    <lineage>
        <taxon>Eukaryota</taxon>
        <taxon>Metazoa</taxon>
        <taxon>Chordata</taxon>
        <taxon>Craniata</taxon>
        <taxon>Vertebrata</taxon>
        <taxon>Euteleostomi</taxon>
        <taxon>Actinopterygii</taxon>
        <taxon>Neopterygii</taxon>
        <taxon>Teleostei</taxon>
        <taxon>Neoteleostei</taxon>
        <taxon>Acanthomorphata</taxon>
        <taxon>Eupercaria</taxon>
        <taxon>Perciformes</taxon>
        <taxon>Notothenioidei</taxon>
        <taxon>Channichthyidae</taxon>
        <taxon>Champsocephalus</taxon>
    </lineage>
</organism>